<keyword evidence="1 4" id="KW-0378">Hydrolase</keyword>
<dbReference type="GeneID" id="37010044"/>
<protein>
    <recommendedName>
        <fullName evidence="6">PNPLA domain-containing protein</fullName>
    </recommendedName>
</protein>
<evidence type="ECO:0000256" key="1">
    <source>
        <dbReference type="ARBA" id="ARBA00022801"/>
    </source>
</evidence>
<dbReference type="OrthoDB" id="10049244at2759"/>
<feature type="region of interest" description="Disordered" evidence="5">
    <location>
        <begin position="759"/>
        <end position="793"/>
    </location>
</feature>
<organism evidence="7 8">
    <name type="scientific">Candidozyma haemuli</name>
    <dbReference type="NCBI Taxonomy" id="45357"/>
    <lineage>
        <taxon>Eukaryota</taxon>
        <taxon>Fungi</taxon>
        <taxon>Dikarya</taxon>
        <taxon>Ascomycota</taxon>
        <taxon>Saccharomycotina</taxon>
        <taxon>Pichiomycetes</taxon>
        <taxon>Metschnikowiaceae</taxon>
        <taxon>Candidozyma</taxon>
    </lineage>
</organism>
<feature type="region of interest" description="Disordered" evidence="5">
    <location>
        <begin position="615"/>
        <end position="677"/>
    </location>
</feature>
<dbReference type="PANTHER" id="PTHR14226:SF10">
    <property type="entry name" value="TRIACYLGLYCEROL LIPASE 4-RELATED"/>
    <property type="match status" value="1"/>
</dbReference>
<dbReference type="GO" id="GO:0004806">
    <property type="term" value="F:triacylglycerol lipase activity"/>
    <property type="evidence" value="ECO:0007669"/>
    <property type="project" value="InterPro"/>
</dbReference>
<dbReference type="InterPro" id="IPR021771">
    <property type="entry name" value="Triacylglycerol_lipase_N"/>
</dbReference>
<dbReference type="PANTHER" id="PTHR14226">
    <property type="entry name" value="NEUROPATHY TARGET ESTERASE/SWISS CHEESE D.MELANOGASTER"/>
    <property type="match status" value="1"/>
</dbReference>
<feature type="active site" description="Nucleophile" evidence="4">
    <location>
        <position position="239"/>
    </location>
</feature>
<sequence>MADPTTTGHAEIIQAILTQNPHLKPNELHEALHSRASIRNRVLSVLRLLPVLGKVVPAVNHKKELIEKLKHQQKTAVTYNQWYEVSTELDELLGNNVWKLDPQSTSYDHDTVYKNLQELRNARLSKDYNLLLYLIRTKWTRNVGNMGDVNLYRHSHVGTKRLIEEFIEECQLSLDYLTSDPDINLDDRYLLGMLIQTRKNIGRTALLLSGGSTFGVSHVGVLIALLETNLMPRIISGSSSGSIFASVLCCNTNEELAVFLSQITEQKLNIFGSSDPTEGTFKRFLERVSHMLKFGTFFDIKGLQETMREFVGDLTFREAYNRTGKILNITVSPASMHEQTRLLNYLSAPNCLIWSAVSASCSLPGIFPSSTIYEKNPRTGEVREWNNDVSSKYVDGSVDGDLPILRLSEMFNVDHIIAVQINPHVSPILRLAVGSTSGKMENEFNESIRNLLNNCYDFITCEIIHYLQIIHEMDVSKNLAMKAISLLSQQYSGDITILPELNFSDFPKVFENPNPEFLIDFLLRGARACWPKISLINNHCGVEFSLDKAITKLRGRVIASSNNRITYNSTAMNASNSDMLKNGEMNSYLISYPVFNRQPSSEHKQLPQIPQIRRHNTTTNASIYSPRERQPKQKKRDKLTSMFTSKGKGILKGKSTTSLSSMNGNIERGGASEPSHNELTLPNLQGYDYQVENQDGRTIRKALSSGNFQVSDDSLTHSPVKLRTSPKEDKSVHYSDFGDIASVYSAPGKKLERVRSQEIREKANLPRSSGTTGSSTFLGYNRPRETSSSYSPQASQAFMQLGYDSEVIESMKTLNSPDLRRSMSKTRMSSMRQRHHTRSLSGPAGNQSYFDRTPEIETPSPFNRPPVFDKEVSDPDSGLSKDASEQPSSEHEVEAEVVEVVDDENDADNEYNGKETGETPGNGEEDSEGEFFPCE</sequence>
<dbReference type="Pfam" id="PF01734">
    <property type="entry name" value="Patatin"/>
    <property type="match status" value="1"/>
</dbReference>
<name>A0A2V1AW32_9ASCO</name>
<feature type="active site" description="Proton acceptor" evidence="4">
    <location>
        <position position="395"/>
    </location>
</feature>
<feature type="region of interest" description="Disordered" evidence="5">
    <location>
        <begin position="709"/>
        <end position="731"/>
    </location>
</feature>
<dbReference type="Proteomes" id="UP000244309">
    <property type="component" value="Unassembled WGS sequence"/>
</dbReference>
<evidence type="ECO:0000313" key="7">
    <source>
        <dbReference type="EMBL" id="PVH22045.1"/>
    </source>
</evidence>
<dbReference type="PROSITE" id="PS51635">
    <property type="entry name" value="PNPLA"/>
    <property type="match status" value="1"/>
</dbReference>
<dbReference type="SUPFAM" id="SSF52151">
    <property type="entry name" value="FabD/lysophospholipase-like"/>
    <property type="match status" value="1"/>
</dbReference>
<dbReference type="InterPro" id="IPR016035">
    <property type="entry name" value="Acyl_Trfase/lysoPLipase"/>
</dbReference>
<feature type="region of interest" description="Disordered" evidence="5">
    <location>
        <begin position="812"/>
        <end position="935"/>
    </location>
</feature>
<comment type="caution">
    <text evidence="7">The sequence shown here is derived from an EMBL/GenBank/DDBJ whole genome shotgun (WGS) entry which is preliminary data.</text>
</comment>
<dbReference type="AlphaFoldDB" id="A0A2V1AW32"/>
<feature type="compositionally biased region" description="Polar residues" evidence="5">
    <location>
        <begin position="654"/>
        <end position="664"/>
    </location>
</feature>
<feature type="compositionally biased region" description="Acidic residues" evidence="5">
    <location>
        <begin position="895"/>
        <end position="909"/>
    </location>
</feature>
<dbReference type="RefSeq" id="XP_025342985.1">
    <property type="nucleotide sequence ID" value="XM_025488323.1"/>
</dbReference>
<dbReference type="GO" id="GO:0016042">
    <property type="term" value="P:lipid catabolic process"/>
    <property type="evidence" value="ECO:0007669"/>
    <property type="project" value="UniProtKB-UniRule"/>
</dbReference>
<dbReference type="VEuPathDB" id="FungiDB:CXQ85_004714"/>
<reference evidence="7 8" key="1">
    <citation type="submission" date="2017-12" db="EMBL/GenBank/DDBJ databases">
        <title>Genome Sequence of a Multidrug-Resistant Candida haemulonii Isolate from a Patient with Chronic Leg Ulcers in Israel.</title>
        <authorList>
            <person name="Chow N.A."/>
            <person name="Gade L."/>
            <person name="Batra D."/>
            <person name="Rowe L.A."/>
            <person name="Ben-Ami R."/>
            <person name="Loparev V.N."/>
            <person name="Litvintseva A.P."/>
        </authorList>
    </citation>
    <scope>NUCLEOTIDE SEQUENCE [LARGE SCALE GENOMIC DNA]</scope>
    <source>
        <strain evidence="7 8">B11899</strain>
    </source>
</reference>
<feature type="short sequence motif" description="GXSXG" evidence="4">
    <location>
        <begin position="237"/>
        <end position="241"/>
    </location>
</feature>
<evidence type="ECO:0000259" key="6">
    <source>
        <dbReference type="PROSITE" id="PS51635"/>
    </source>
</evidence>
<dbReference type="InterPro" id="IPR002641">
    <property type="entry name" value="PNPLA_dom"/>
</dbReference>
<feature type="compositionally biased region" description="Basic and acidic residues" evidence="5">
    <location>
        <begin position="882"/>
        <end position="894"/>
    </location>
</feature>
<proteinExistence type="predicted"/>
<evidence type="ECO:0000256" key="3">
    <source>
        <dbReference type="ARBA" id="ARBA00023098"/>
    </source>
</evidence>
<keyword evidence="3 4" id="KW-0443">Lipid metabolism</keyword>
<evidence type="ECO:0000256" key="5">
    <source>
        <dbReference type="SAM" id="MobiDB-lite"/>
    </source>
</evidence>
<dbReference type="GO" id="GO:0006641">
    <property type="term" value="P:triglyceride metabolic process"/>
    <property type="evidence" value="ECO:0007669"/>
    <property type="project" value="UniProtKB-ARBA"/>
</dbReference>
<keyword evidence="8" id="KW-1185">Reference proteome</keyword>
<gene>
    <name evidence="7" type="ORF">CXQ85_004714</name>
</gene>
<dbReference type="Gene3D" id="3.40.1090.10">
    <property type="entry name" value="Cytosolic phospholipase A2 catalytic domain"/>
    <property type="match status" value="1"/>
</dbReference>
<accession>A0A2V1AW32</accession>
<evidence type="ECO:0000256" key="2">
    <source>
        <dbReference type="ARBA" id="ARBA00022963"/>
    </source>
</evidence>
<evidence type="ECO:0000313" key="8">
    <source>
        <dbReference type="Proteomes" id="UP000244309"/>
    </source>
</evidence>
<keyword evidence="2 4" id="KW-0442">Lipid degradation</keyword>
<comment type="caution">
    <text evidence="4">Lacks conserved residue(s) required for the propagation of feature annotation.</text>
</comment>
<feature type="domain" description="PNPLA" evidence="6">
    <location>
        <begin position="206"/>
        <end position="408"/>
    </location>
</feature>
<dbReference type="STRING" id="45357.A0A2V1AW32"/>
<dbReference type="InterPro" id="IPR050301">
    <property type="entry name" value="NTE"/>
</dbReference>
<evidence type="ECO:0000256" key="4">
    <source>
        <dbReference type="PROSITE-ProRule" id="PRU01161"/>
    </source>
</evidence>
<dbReference type="CDD" id="cd07230">
    <property type="entry name" value="Pat_TGL4-5_like"/>
    <property type="match status" value="1"/>
</dbReference>
<dbReference type="Pfam" id="PF11815">
    <property type="entry name" value="DUF3336"/>
    <property type="match status" value="1"/>
</dbReference>
<dbReference type="EMBL" id="PKFO01000006">
    <property type="protein sequence ID" value="PVH22045.1"/>
    <property type="molecule type" value="Genomic_DNA"/>
</dbReference>